<dbReference type="Proteomes" id="UP000295832">
    <property type="component" value="Unassembled WGS sequence"/>
</dbReference>
<dbReference type="InterPro" id="IPR002661">
    <property type="entry name" value="Ribosome_recyc_fac"/>
</dbReference>
<dbReference type="SUPFAM" id="SSF55194">
    <property type="entry name" value="Ribosome recycling factor, RRF"/>
    <property type="match status" value="1"/>
</dbReference>
<dbReference type="NCBIfam" id="TIGR00496">
    <property type="entry name" value="frr"/>
    <property type="match status" value="1"/>
</dbReference>
<protein>
    <recommendedName>
        <fullName evidence="5">Ribosome-recycling factor</fullName>
        <shortName evidence="5">RRF</shortName>
    </recommendedName>
    <alternativeName>
        <fullName evidence="5">Ribosome-releasing factor</fullName>
    </alternativeName>
</protein>
<sequence>MIKQVASNTTKEMDKAIESTRREFSKIQTGRAKPALLDGIKAEYYGALTPINQMAKISAPEARQLLISPFDKTALEDIEKAILKSDLGLNPNNDGDVIRINIPQLTEERRKDLVKVVKKKAEEGKIVIRNIRRDANSELEALENDGDISEDNYRRGLDNIQEITDEYIAKIDELLENKTADIMEV</sequence>
<evidence type="ECO:0000256" key="1">
    <source>
        <dbReference type="ARBA" id="ARBA00004496"/>
    </source>
</evidence>
<dbReference type="HAMAP" id="MF_00040">
    <property type="entry name" value="RRF"/>
    <property type="match status" value="1"/>
</dbReference>
<dbReference type="GO" id="GO:0005737">
    <property type="term" value="C:cytoplasm"/>
    <property type="evidence" value="ECO:0007669"/>
    <property type="project" value="UniProtKB-SubCell"/>
</dbReference>
<evidence type="ECO:0000256" key="6">
    <source>
        <dbReference type="SAM" id="Coils"/>
    </source>
</evidence>
<feature type="domain" description="Ribosome recycling factor" evidence="7">
    <location>
        <begin position="21"/>
        <end position="183"/>
    </location>
</feature>
<evidence type="ECO:0000256" key="3">
    <source>
        <dbReference type="ARBA" id="ARBA00022490"/>
    </source>
</evidence>
<dbReference type="FunFam" id="3.30.1360.40:FF:000001">
    <property type="entry name" value="Ribosome-recycling factor"/>
    <property type="match status" value="1"/>
</dbReference>
<evidence type="ECO:0000313" key="8">
    <source>
        <dbReference type="EMBL" id="TDX51898.1"/>
    </source>
</evidence>
<dbReference type="RefSeq" id="WP_018250143.1">
    <property type="nucleotide sequence ID" value="NZ_SOEG01000009.1"/>
</dbReference>
<keyword evidence="9" id="KW-1185">Reference proteome</keyword>
<evidence type="ECO:0000256" key="4">
    <source>
        <dbReference type="ARBA" id="ARBA00022917"/>
    </source>
</evidence>
<dbReference type="CDD" id="cd00520">
    <property type="entry name" value="RRF"/>
    <property type="match status" value="1"/>
</dbReference>
<comment type="subcellular location">
    <subcellularLocation>
        <location evidence="1 5">Cytoplasm</location>
    </subcellularLocation>
</comment>
<dbReference type="GO" id="GO:0006415">
    <property type="term" value="P:translational termination"/>
    <property type="evidence" value="ECO:0007669"/>
    <property type="project" value="UniProtKB-UniRule"/>
</dbReference>
<keyword evidence="6" id="KW-0175">Coiled coil</keyword>
<dbReference type="Pfam" id="PF01765">
    <property type="entry name" value="RRF"/>
    <property type="match status" value="1"/>
</dbReference>
<dbReference type="AlphaFoldDB" id="A0A4R8H9Q6"/>
<comment type="similarity">
    <text evidence="2 5">Belongs to the RRF family.</text>
</comment>
<evidence type="ECO:0000313" key="9">
    <source>
        <dbReference type="Proteomes" id="UP000295832"/>
    </source>
</evidence>
<dbReference type="GO" id="GO:0043023">
    <property type="term" value="F:ribosomal large subunit binding"/>
    <property type="evidence" value="ECO:0007669"/>
    <property type="project" value="TreeGrafter"/>
</dbReference>
<dbReference type="Gene3D" id="3.30.1360.40">
    <property type="match status" value="1"/>
</dbReference>
<dbReference type="InterPro" id="IPR023584">
    <property type="entry name" value="Ribosome_recyc_fac_dom"/>
</dbReference>
<keyword evidence="4 5" id="KW-0648">Protein biosynthesis</keyword>
<accession>A0A4R8H9Q6</accession>
<proteinExistence type="inferred from homology"/>
<dbReference type="FunFam" id="1.10.132.20:FF:000001">
    <property type="entry name" value="Ribosome-recycling factor"/>
    <property type="match status" value="1"/>
</dbReference>
<reference evidence="8 9" key="1">
    <citation type="submission" date="2019-03" db="EMBL/GenBank/DDBJ databases">
        <title>Subsurface microbial communities from deep shales in Ohio and West Virginia, USA.</title>
        <authorList>
            <person name="Wrighton K."/>
        </authorList>
    </citation>
    <scope>NUCLEOTIDE SEQUENCE [LARGE SCALE GENOMIC DNA]</scope>
    <source>
        <strain evidence="8 9">MSL 6dP</strain>
    </source>
</reference>
<gene>
    <name evidence="5" type="primary">frr</name>
    <name evidence="8" type="ORF">C7959_10921</name>
</gene>
<dbReference type="PANTHER" id="PTHR20982">
    <property type="entry name" value="RIBOSOME RECYCLING FACTOR"/>
    <property type="match status" value="1"/>
</dbReference>
<organism evidence="8 9">
    <name type="scientific">Orenia marismortui</name>
    <dbReference type="NCBI Taxonomy" id="46469"/>
    <lineage>
        <taxon>Bacteria</taxon>
        <taxon>Bacillati</taxon>
        <taxon>Bacillota</taxon>
        <taxon>Clostridia</taxon>
        <taxon>Halanaerobiales</taxon>
        <taxon>Halobacteroidaceae</taxon>
        <taxon>Orenia</taxon>
    </lineage>
</organism>
<dbReference type="Gene3D" id="1.10.132.20">
    <property type="entry name" value="Ribosome-recycling factor"/>
    <property type="match status" value="1"/>
</dbReference>
<dbReference type="STRING" id="926561.GCA_000379025_03009"/>
<dbReference type="PANTHER" id="PTHR20982:SF3">
    <property type="entry name" value="MITOCHONDRIAL RIBOSOME RECYCLING FACTOR PSEUDO 1"/>
    <property type="match status" value="1"/>
</dbReference>
<evidence type="ECO:0000256" key="2">
    <source>
        <dbReference type="ARBA" id="ARBA00005912"/>
    </source>
</evidence>
<evidence type="ECO:0000259" key="7">
    <source>
        <dbReference type="Pfam" id="PF01765"/>
    </source>
</evidence>
<feature type="coiled-coil region" evidence="6">
    <location>
        <begin position="132"/>
        <end position="177"/>
    </location>
</feature>
<comment type="caution">
    <text evidence="8">The sequence shown here is derived from an EMBL/GenBank/DDBJ whole genome shotgun (WGS) entry which is preliminary data.</text>
</comment>
<keyword evidence="3 5" id="KW-0963">Cytoplasm</keyword>
<dbReference type="EMBL" id="SOEG01000009">
    <property type="protein sequence ID" value="TDX51898.1"/>
    <property type="molecule type" value="Genomic_DNA"/>
</dbReference>
<dbReference type="InterPro" id="IPR036191">
    <property type="entry name" value="RRF_sf"/>
</dbReference>
<evidence type="ECO:0000256" key="5">
    <source>
        <dbReference type="HAMAP-Rule" id="MF_00040"/>
    </source>
</evidence>
<name>A0A4R8H9Q6_9FIRM</name>
<comment type="function">
    <text evidence="5">Responsible for the release of ribosomes from messenger RNA at the termination of protein biosynthesis. May increase the efficiency of translation by recycling ribosomes from one round of translation to another.</text>
</comment>